<organism evidence="6 7">
    <name type="scientific">Mangrovibacter phragmitis</name>
    <dbReference type="NCBI Taxonomy" id="1691903"/>
    <lineage>
        <taxon>Bacteria</taxon>
        <taxon>Pseudomonadati</taxon>
        <taxon>Pseudomonadota</taxon>
        <taxon>Gammaproteobacteria</taxon>
        <taxon>Enterobacterales</taxon>
        <taxon>Enterobacteriaceae</taxon>
        <taxon>Mangrovibacter</taxon>
    </lineage>
</organism>
<dbReference type="PANTHER" id="PTHR39583:SF3">
    <property type="entry name" value="PREPILIN PEPTIDASE-DEPENDENT PROTEIN B"/>
    <property type="match status" value="1"/>
</dbReference>
<evidence type="ECO:0000256" key="1">
    <source>
        <dbReference type="ARBA" id="ARBA00004167"/>
    </source>
</evidence>
<gene>
    <name evidence="6" type="ORF">A9B99_16315</name>
</gene>
<proteinExistence type="predicted"/>
<dbReference type="NCBIfam" id="TIGR02532">
    <property type="entry name" value="IV_pilin_GFxxxE"/>
    <property type="match status" value="1"/>
</dbReference>
<dbReference type="GO" id="GO:0015628">
    <property type="term" value="P:protein secretion by the type II secretion system"/>
    <property type="evidence" value="ECO:0007669"/>
    <property type="project" value="TreeGrafter"/>
</dbReference>
<protein>
    <recommendedName>
        <fullName evidence="8">Prepilin-type N-terminal cleavage/methylation domain-containing protein</fullName>
    </recommendedName>
</protein>
<dbReference type="InterPro" id="IPR012902">
    <property type="entry name" value="N_methyl_site"/>
</dbReference>
<evidence type="ECO:0000256" key="3">
    <source>
        <dbReference type="ARBA" id="ARBA00022692"/>
    </source>
</evidence>
<dbReference type="Proteomes" id="UP000078225">
    <property type="component" value="Unassembled WGS sequence"/>
</dbReference>
<dbReference type="RefSeq" id="WP_064601104.1">
    <property type="nucleotide sequence ID" value="NZ_CP134782.1"/>
</dbReference>
<accession>A0A1B7KYI3</accession>
<evidence type="ECO:0008006" key="8">
    <source>
        <dbReference type="Google" id="ProtNLM"/>
    </source>
</evidence>
<dbReference type="EMBL" id="LYRP01000049">
    <property type="protein sequence ID" value="OAT75086.1"/>
    <property type="molecule type" value="Genomic_DNA"/>
</dbReference>
<keyword evidence="7" id="KW-1185">Reference proteome</keyword>
<dbReference type="GO" id="GO:0016020">
    <property type="term" value="C:membrane"/>
    <property type="evidence" value="ECO:0007669"/>
    <property type="project" value="UniProtKB-SubCell"/>
</dbReference>
<keyword evidence="4" id="KW-1133">Transmembrane helix</keyword>
<reference evidence="7" key="1">
    <citation type="submission" date="2016-05" db="EMBL/GenBank/DDBJ databases">
        <authorList>
            <person name="Behera P."/>
            <person name="Vaishampayan P."/>
            <person name="Singh N."/>
            <person name="Raina V."/>
            <person name="Suar M."/>
            <person name="Pattnaik A."/>
            <person name="Rastogi G."/>
        </authorList>
    </citation>
    <scope>NUCLEOTIDE SEQUENCE [LARGE SCALE GENOMIC DNA]</scope>
    <source>
        <strain evidence="7">MP23</strain>
    </source>
</reference>
<evidence type="ECO:0000256" key="2">
    <source>
        <dbReference type="ARBA" id="ARBA00022481"/>
    </source>
</evidence>
<evidence type="ECO:0000313" key="7">
    <source>
        <dbReference type="Proteomes" id="UP000078225"/>
    </source>
</evidence>
<name>A0A1B7KYI3_9ENTR</name>
<evidence type="ECO:0000313" key="6">
    <source>
        <dbReference type="EMBL" id="OAT75086.1"/>
    </source>
</evidence>
<keyword evidence="3" id="KW-0812">Transmembrane</keyword>
<comment type="subcellular location">
    <subcellularLocation>
        <location evidence="1">Membrane</location>
        <topology evidence="1">Single-pass membrane protein</topology>
    </subcellularLocation>
</comment>
<dbReference type="AlphaFoldDB" id="A0A1B7KYI3"/>
<keyword evidence="5" id="KW-0472">Membrane</keyword>
<dbReference type="PIRSF" id="PIRSF004525">
    <property type="entry name" value="Pilin_peptidase-dep_B_prd"/>
    <property type="match status" value="1"/>
</dbReference>
<dbReference type="InterPro" id="IPR016419">
    <property type="entry name" value="Prepilin_Pept-dep_B_prd"/>
</dbReference>
<evidence type="ECO:0000256" key="4">
    <source>
        <dbReference type="ARBA" id="ARBA00022989"/>
    </source>
</evidence>
<dbReference type="Pfam" id="PF07963">
    <property type="entry name" value="N_methyl"/>
    <property type="match status" value="1"/>
</dbReference>
<dbReference type="PANTHER" id="PTHR39583">
    <property type="entry name" value="TYPE II SECRETION SYSTEM PROTEIN J-RELATED"/>
    <property type="match status" value="1"/>
</dbReference>
<dbReference type="InterPro" id="IPR045584">
    <property type="entry name" value="Pilin-like"/>
</dbReference>
<dbReference type="STRING" id="1691903.A9B99_16315"/>
<dbReference type="InterPro" id="IPR051621">
    <property type="entry name" value="T2SS_protein_J"/>
</dbReference>
<keyword evidence="2" id="KW-0488">Methylation</keyword>
<sequence>MRIARQRGFTLMELMLALAISAVLLPSVMKVLPFLTLQVSRETQRMQLDDELWQLAFMVGKHIQRAGYCNGECAGSPIYLQPGCLVVQWDSDSSGKWPVLPAAQPAQFGFRIQGESLQTSRGAPDCQQGTWERVTDPEWMAVTRFTVTPLAQNPAVFEVSLAGYLRRYPQVSLSVLHSVAGYNLP</sequence>
<comment type="caution">
    <text evidence="6">The sequence shown here is derived from an EMBL/GenBank/DDBJ whole genome shotgun (WGS) entry which is preliminary data.</text>
</comment>
<dbReference type="NCBIfam" id="NF007848">
    <property type="entry name" value="PRK10557.1"/>
    <property type="match status" value="1"/>
</dbReference>
<evidence type="ECO:0000256" key="5">
    <source>
        <dbReference type="ARBA" id="ARBA00023136"/>
    </source>
</evidence>
<dbReference type="SUPFAM" id="SSF54523">
    <property type="entry name" value="Pili subunits"/>
    <property type="match status" value="1"/>
</dbReference>